<dbReference type="GO" id="GO:0006535">
    <property type="term" value="P:cysteine biosynthetic process from serine"/>
    <property type="evidence" value="ECO:0007669"/>
    <property type="project" value="InterPro"/>
</dbReference>
<evidence type="ECO:0000256" key="3">
    <source>
        <dbReference type="ARBA" id="ARBA00022605"/>
    </source>
</evidence>
<evidence type="ECO:0000256" key="6">
    <source>
        <dbReference type="ARBA" id="ARBA00023192"/>
    </source>
</evidence>
<reference evidence="9" key="1">
    <citation type="journal article" date="2018" name="Nat. Microbiol.">
        <title>Leveraging single-cell genomics to expand the fungal tree of life.</title>
        <authorList>
            <person name="Ahrendt S.R."/>
            <person name="Quandt C.A."/>
            <person name="Ciobanu D."/>
            <person name="Clum A."/>
            <person name="Salamov A."/>
            <person name="Andreopoulos B."/>
            <person name="Cheng J.F."/>
            <person name="Woyke T."/>
            <person name="Pelin A."/>
            <person name="Henrissat B."/>
            <person name="Reynolds N.K."/>
            <person name="Benny G.L."/>
            <person name="Smith M.E."/>
            <person name="James T.Y."/>
            <person name="Grigoriev I.V."/>
        </authorList>
    </citation>
    <scope>NUCLEOTIDE SEQUENCE [LARGE SCALE GENOMIC DNA]</scope>
    <source>
        <strain evidence="9">Baker2002</strain>
    </source>
</reference>
<dbReference type="SUPFAM" id="SSF53686">
    <property type="entry name" value="Tryptophan synthase beta subunit-like PLP-dependent enzymes"/>
    <property type="match status" value="1"/>
</dbReference>
<protein>
    <submittedName>
        <fullName evidence="8">Pyridoxal phosphate-dependent enzyme, beta subunit</fullName>
    </submittedName>
</protein>
<dbReference type="InterPro" id="IPR050214">
    <property type="entry name" value="Cys_Synth/Cystath_Beta-Synth"/>
</dbReference>
<comment type="cofactor">
    <cofactor evidence="1">
        <name>pyridoxal 5'-phosphate</name>
        <dbReference type="ChEBI" id="CHEBI:597326"/>
    </cofactor>
</comment>
<keyword evidence="9" id="KW-1185">Reference proteome</keyword>
<proteinExistence type="inferred from homology"/>
<dbReference type="GO" id="GO:0016740">
    <property type="term" value="F:transferase activity"/>
    <property type="evidence" value="ECO:0007669"/>
    <property type="project" value="UniProtKB-KW"/>
</dbReference>
<keyword evidence="5" id="KW-0663">Pyridoxal phosphate</keyword>
<evidence type="ECO:0000259" key="7">
    <source>
        <dbReference type="Pfam" id="PF00291"/>
    </source>
</evidence>
<dbReference type="PANTHER" id="PTHR10314">
    <property type="entry name" value="CYSTATHIONINE BETA-SYNTHASE"/>
    <property type="match status" value="1"/>
</dbReference>
<dbReference type="Proteomes" id="UP000268321">
    <property type="component" value="Unassembled WGS sequence"/>
</dbReference>
<evidence type="ECO:0000256" key="2">
    <source>
        <dbReference type="ARBA" id="ARBA00007103"/>
    </source>
</evidence>
<dbReference type="FunFam" id="3.40.50.1100:FF:000016">
    <property type="entry name" value="Cysteine synthase A"/>
    <property type="match status" value="1"/>
</dbReference>
<accession>A0A4P9ZF32</accession>
<organism evidence="8 9">
    <name type="scientific">Metschnikowia bicuspidata</name>
    <dbReference type="NCBI Taxonomy" id="27322"/>
    <lineage>
        <taxon>Eukaryota</taxon>
        <taxon>Fungi</taxon>
        <taxon>Dikarya</taxon>
        <taxon>Ascomycota</taxon>
        <taxon>Saccharomycotina</taxon>
        <taxon>Pichiomycetes</taxon>
        <taxon>Metschnikowiaceae</taxon>
        <taxon>Metschnikowia</taxon>
    </lineage>
</organism>
<evidence type="ECO:0000256" key="5">
    <source>
        <dbReference type="ARBA" id="ARBA00022898"/>
    </source>
</evidence>
<dbReference type="InterPro" id="IPR001216">
    <property type="entry name" value="P-phosphate_BS"/>
</dbReference>
<dbReference type="AlphaFoldDB" id="A0A4P9ZF32"/>
<keyword evidence="3" id="KW-0028">Amino-acid biosynthesis</keyword>
<comment type="similarity">
    <text evidence="2">Belongs to the cysteine synthase/cystathionine beta-synthase family.</text>
</comment>
<evidence type="ECO:0000313" key="8">
    <source>
        <dbReference type="EMBL" id="RKP31565.1"/>
    </source>
</evidence>
<dbReference type="Gene3D" id="3.40.50.1100">
    <property type="match status" value="2"/>
</dbReference>
<dbReference type="InterPro" id="IPR001926">
    <property type="entry name" value="TrpB-like_PALP"/>
</dbReference>
<dbReference type="OrthoDB" id="10259545at2759"/>
<dbReference type="EMBL" id="ML004440">
    <property type="protein sequence ID" value="RKP31565.1"/>
    <property type="molecule type" value="Genomic_DNA"/>
</dbReference>
<keyword evidence="6" id="KW-0198">Cysteine biosynthesis</keyword>
<sequence>MPSNVRVWAAVAALVAVAYSLWKAEQPRRRKNALLRPKTRGLMSLIGNTPLIEIPSLSRLTGCKIYAKLELMNPGGSAKDRVALAIIRENERLAKLVPHNGDMIFEGTSGSTGISFTVLANALGYSTHIYLPTDTSPEKVQLLRSLGAHVEPVKPAPIVDPEQYTNTARLRAEEVMNDASDTRHAIFADQFENDFNWRVHYNTTGPEIWEQMDHEVDIFITGSGTGGTIAGVSRYLKEKNRHIKVILADPQGSGLANRINYGVMYDAVEKEGTRRRHQVDTLVEGVGLNRLTWNFQKAEQYIDYAERVMDAEALLMAKYLCVNEGLFWGPSAAINCVAAVKAALQHGPGKRIVVIACDSGARHLLKFWKCAEDAPLFTLDDVVGLGRGQQ</sequence>
<dbReference type="CDD" id="cd01561">
    <property type="entry name" value="CBS_like"/>
    <property type="match status" value="1"/>
</dbReference>
<dbReference type="Pfam" id="PF00291">
    <property type="entry name" value="PALP"/>
    <property type="match status" value="1"/>
</dbReference>
<name>A0A4P9ZF32_9ASCO</name>
<dbReference type="PROSITE" id="PS00901">
    <property type="entry name" value="CYS_SYNTHASE"/>
    <property type="match status" value="1"/>
</dbReference>
<evidence type="ECO:0000256" key="1">
    <source>
        <dbReference type="ARBA" id="ARBA00001933"/>
    </source>
</evidence>
<evidence type="ECO:0000313" key="9">
    <source>
        <dbReference type="Proteomes" id="UP000268321"/>
    </source>
</evidence>
<gene>
    <name evidence="8" type="ORF">METBISCDRAFT_13820</name>
</gene>
<evidence type="ECO:0000256" key="4">
    <source>
        <dbReference type="ARBA" id="ARBA00022679"/>
    </source>
</evidence>
<dbReference type="InterPro" id="IPR036052">
    <property type="entry name" value="TrpB-like_PALP_sf"/>
</dbReference>
<keyword evidence="4" id="KW-0808">Transferase</keyword>
<feature type="domain" description="Tryptophan synthase beta chain-like PALP" evidence="7">
    <location>
        <begin position="44"/>
        <end position="358"/>
    </location>
</feature>